<dbReference type="RefSeq" id="WP_099955292.1">
    <property type="nucleotide sequence ID" value="NZ_CP028843.1"/>
</dbReference>
<organism evidence="6 7">
    <name type="scientific">Methylobacterium currus</name>
    <dbReference type="NCBI Taxonomy" id="2051553"/>
    <lineage>
        <taxon>Bacteria</taxon>
        <taxon>Pseudomonadati</taxon>
        <taxon>Pseudomonadota</taxon>
        <taxon>Alphaproteobacteria</taxon>
        <taxon>Hyphomicrobiales</taxon>
        <taxon>Methylobacteriaceae</taxon>
        <taxon>Methylobacterium</taxon>
    </lineage>
</organism>
<name>A0A2R4WPR9_9HYPH</name>
<evidence type="ECO:0000256" key="4">
    <source>
        <dbReference type="ARBA" id="ARBA00022741"/>
    </source>
</evidence>
<keyword evidence="5" id="KW-0378">Hydrolase</keyword>
<accession>A0A2R4WPR9</accession>
<dbReference type="GO" id="GO:0000166">
    <property type="term" value="F:nucleotide binding"/>
    <property type="evidence" value="ECO:0007669"/>
    <property type="project" value="UniProtKB-KW"/>
</dbReference>
<keyword evidence="7" id="KW-1185">Reference proteome</keyword>
<evidence type="ECO:0000256" key="3">
    <source>
        <dbReference type="ARBA" id="ARBA00022722"/>
    </source>
</evidence>
<sequence>MAPREFRHALDDMLAAIDGIQRATAGKTLMDYAGDWLLKHGVQRGIEIISEASRAVPDDIQARRPEVPWRKIRGIGNVLRHEYHNLSDRIIWGIVVDELPPLRSAVVFLLFDDDREDRPDAP</sequence>
<keyword evidence="2" id="KW-1277">Toxin-antitoxin system</keyword>
<dbReference type="Proteomes" id="UP000244755">
    <property type="component" value="Chromosome 1"/>
</dbReference>
<dbReference type="GO" id="GO:0016787">
    <property type="term" value="F:hydrolase activity"/>
    <property type="evidence" value="ECO:0007669"/>
    <property type="project" value="UniProtKB-KW"/>
</dbReference>
<evidence type="ECO:0000313" key="6">
    <source>
        <dbReference type="EMBL" id="AWB23508.1"/>
    </source>
</evidence>
<dbReference type="GO" id="GO:0110001">
    <property type="term" value="C:toxin-antitoxin complex"/>
    <property type="evidence" value="ECO:0007669"/>
    <property type="project" value="InterPro"/>
</dbReference>
<dbReference type="Pfam" id="PF01934">
    <property type="entry name" value="HepT-like"/>
    <property type="match status" value="1"/>
</dbReference>
<dbReference type="EMBL" id="CP028843">
    <property type="protein sequence ID" value="AWB23508.1"/>
    <property type="molecule type" value="Genomic_DNA"/>
</dbReference>
<dbReference type="GO" id="GO:0004540">
    <property type="term" value="F:RNA nuclease activity"/>
    <property type="evidence" value="ECO:0007669"/>
    <property type="project" value="InterPro"/>
</dbReference>
<keyword evidence="3" id="KW-0540">Nuclease</keyword>
<reference evidence="6 7" key="1">
    <citation type="submission" date="2018-04" db="EMBL/GenBank/DDBJ databases">
        <title>Methylobacterium sp. PR1016A genome.</title>
        <authorList>
            <person name="Park W."/>
        </authorList>
    </citation>
    <scope>NUCLEOTIDE SEQUENCE [LARGE SCALE GENOMIC DNA]</scope>
    <source>
        <strain evidence="6 7">PR1016A</strain>
    </source>
</reference>
<dbReference type="AlphaFoldDB" id="A0A2R4WPR9"/>
<dbReference type="InterPro" id="IPR008201">
    <property type="entry name" value="HepT-like"/>
</dbReference>
<gene>
    <name evidence="6" type="ORF">DA075_23580</name>
</gene>
<dbReference type="PANTHER" id="PTHR34139">
    <property type="entry name" value="UPF0331 PROTEIN MJ0127"/>
    <property type="match status" value="1"/>
</dbReference>
<keyword evidence="1" id="KW-0597">Phosphoprotein</keyword>
<keyword evidence="4" id="KW-0547">Nucleotide-binding</keyword>
<evidence type="ECO:0000256" key="5">
    <source>
        <dbReference type="ARBA" id="ARBA00022801"/>
    </source>
</evidence>
<dbReference type="KEGG" id="mee:DA075_23580"/>
<evidence type="ECO:0000256" key="1">
    <source>
        <dbReference type="ARBA" id="ARBA00022553"/>
    </source>
</evidence>
<dbReference type="OrthoDB" id="4829434at2"/>
<evidence type="ECO:0000256" key="2">
    <source>
        <dbReference type="ARBA" id="ARBA00022649"/>
    </source>
</evidence>
<proteinExistence type="predicted"/>
<evidence type="ECO:0000313" key="7">
    <source>
        <dbReference type="Proteomes" id="UP000244755"/>
    </source>
</evidence>
<protein>
    <submittedName>
        <fullName evidence="6">DUF86 domain-containing protein</fullName>
    </submittedName>
</protein>
<dbReference type="InterPro" id="IPR051813">
    <property type="entry name" value="HepT_RNase_toxin"/>
</dbReference>
<dbReference type="PANTHER" id="PTHR34139:SF1">
    <property type="entry name" value="RNASE MJ1380-RELATED"/>
    <property type="match status" value="1"/>
</dbReference>